<sequence>METCKVEFTNDTGQKIILDFTLDDKGNLEYNPSFEPKITDLKTNLGFCGQLCEIFLTALINKANADKCQRDDKQKRKLES</sequence>
<protein>
    <submittedName>
        <fullName evidence="1">Uncharacterized protein</fullName>
    </submittedName>
</protein>
<accession>A0A8S5QM66</accession>
<organism evidence="1">
    <name type="scientific">CrAss-like virus sp. ctYsL76</name>
    <dbReference type="NCBI Taxonomy" id="2826826"/>
    <lineage>
        <taxon>Viruses</taxon>
        <taxon>Duplodnaviria</taxon>
        <taxon>Heunggongvirae</taxon>
        <taxon>Uroviricota</taxon>
        <taxon>Caudoviricetes</taxon>
        <taxon>Crassvirales</taxon>
    </lineage>
</organism>
<reference evidence="1" key="1">
    <citation type="journal article" date="2021" name="Proc. Natl. Acad. Sci. U.S.A.">
        <title>A Catalog of Tens of Thousands of Viruses from Human Metagenomes Reveals Hidden Associations with Chronic Diseases.</title>
        <authorList>
            <person name="Tisza M.J."/>
            <person name="Buck C.B."/>
        </authorList>
    </citation>
    <scope>NUCLEOTIDE SEQUENCE</scope>
    <source>
        <strain evidence="1">CtYsL76</strain>
    </source>
</reference>
<name>A0A8S5QM66_9CAUD</name>
<proteinExistence type="predicted"/>
<evidence type="ECO:0000313" key="1">
    <source>
        <dbReference type="EMBL" id="DAE20082.1"/>
    </source>
</evidence>
<dbReference type="EMBL" id="BK015689">
    <property type="protein sequence ID" value="DAE20082.1"/>
    <property type="molecule type" value="Genomic_DNA"/>
</dbReference>